<keyword evidence="3" id="KW-1185">Reference proteome</keyword>
<dbReference type="AlphaFoldDB" id="A0AAD8DYF4"/>
<comment type="caution">
    <text evidence="2">The sequence shown here is derived from an EMBL/GenBank/DDBJ whole genome shotgun (WGS) entry which is preliminary data.</text>
</comment>
<accession>A0AAD8DYF4</accession>
<feature type="coiled-coil region" evidence="1">
    <location>
        <begin position="93"/>
        <end position="162"/>
    </location>
</feature>
<protein>
    <submittedName>
        <fullName evidence="2">Uncharacterized protein</fullName>
    </submittedName>
</protein>
<evidence type="ECO:0000313" key="3">
    <source>
        <dbReference type="Proteomes" id="UP001231518"/>
    </source>
</evidence>
<proteinExistence type="predicted"/>
<evidence type="ECO:0000313" key="2">
    <source>
        <dbReference type="EMBL" id="KAJ8730431.1"/>
    </source>
</evidence>
<dbReference type="Proteomes" id="UP001231518">
    <property type="component" value="Chromosome 9"/>
</dbReference>
<keyword evidence="1" id="KW-0175">Coiled coil</keyword>
<sequence>MPINRTPPASTIPTPVAVETMAHTPVYSQGTETRRTLQESPLQHCDSAPDLHDLSSDIAEQIYKKRKYERISKTEGVTTSISLMIEEMFSTFSREQERRFHELQCTISNLTEQNCELRDCVNMMSAKYDEFLIKISALESKRQDDKKTILQLEDKLEALEQIYN</sequence>
<evidence type="ECO:0000256" key="1">
    <source>
        <dbReference type="SAM" id="Coils"/>
    </source>
</evidence>
<dbReference type="EMBL" id="JARGEI010000006">
    <property type="protein sequence ID" value="KAJ8730431.1"/>
    <property type="molecule type" value="Genomic_DNA"/>
</dbReference>
<organism evidence="2 3">
    <name type="scientific">Mythimna separata</name>
    <name type="common">Oriental armyworm</name>
    <name type="synonym">Pseudaletia separata</name>
    <dbReference type="NCBI Taxonomy" id="271217"/>
    <lineage>
        <taxon>Eukaryota</taxon>
        <taxon>Metazoa</taxon>
        <taxon>Ecdysozoa</taxon>
        <taxon>Arthropoda</taxon>
        <taxon>Hexapoda</taxon>
        <taxon>Insecta</taxon>
        <taxon>Pterygota</taxon>
        <taxon>Neoptera</taxon>
        <taxon>Endopterygota</taxon>
        <taxon>Lepidoptera</taxon>
        <taxon>Glossata</taxon>
        <taxon>Ditrysia</taxon>
        <taxon>Noctuoidea</taxon>
        <taxon>Noctuidae</taxon>
        <taxon>Noctuinae</taxon>
        <taxon>Hadenini</taxon>
        <taxon>Mythimna</taxon>
    </lineage>
</organism>
<reference evidence="2" key="1">
    <citation type="submission" date="2023-03" db="EMBL/GenBank/DDBJ databases">
        <title>Chromosome-level genomes of two armyworms, Mythimna separata and Mythimna loreyi, provide insights into the biosynthesis and reception of sex pheromones.</title>
        <authorList>
            <person name="Zhao H."/>
        </authorList>
    </citation>
    <scope>NUCLEOTIDE SEQUENCE</scope>
    <source>
        <strain evidence="2">BeijingLab</strain>
        <tissue evidence="2">Pupa</tissue>
    </source>
</reference>
<name>A0AAD8DYF4_MYTSE</name>
<gene>
    <name evidence="2" type="ORF">PYW07_017469</name>
</gene>